<dbReference type="PANTHER" id="PTHR11654">
    <property type="entry name" value="OLIGOPEPTIDE TRANSPORTER-RELATED"/>
    <property type="match status" value="1"/>
</dbReference>
<dbReference type="GO" id="GO:0022857">
    <property type="term" value="F:transmembrane transporter activity"/>
    <property type="evidence" value="ECO:0007669"/>
    <property type="project" value="InterPro"/>
</dbReference>
<feature type="region of interest" description="Disordered" evidence="6">
    <location>
        <begin position="1"/>
        <end position="20"/>
    </location>
</feature>
<comment type="subcellular location">
    <subcellularLocation>
        <location evidence="1">Membrane</location>
        <topology evidence="1">Multi-pass membrane protein</topology>
    </subcellularLocation>
</comment>
<feature type="compositionally biased region" description="Polar residues" evidence="6">
    <location>
        <begin position="10"/>
        <end position="20"/>
    </location>
</feature>
<keyword evidence="5 7" id="KW-0472">Membrane</keyword>
<dbReference type="GeneID" id="20185499"/>
<dbReference type="OrthoDB" id="8904098at2759"/>
<proteinExistence type="inferred from homology"/>
<reference evidence="9" key="1">
    <citation type="submission" date="2011-12" db="EMBL/GenBank/DDBJ databases">
        <authorList>
            <consortium name="The Broad Institute Genome Sequencing Platform"/>
            <person name="Russ C."/>
            <person name="Tyler B."/>
            <person name="Panabieres F."/>
            <person name="Shan W."/>
            <person name="Tripathy S."/>
            <person name="Grunwald N."/>
            <person name="Machado M."/>
            <person name="Young S.K."/>
            <person name="Zeng Q."/>
            <person name="Gargeya S."/>
            <person name="Fitzgerald M."/>
            <person name="Haas B."/>
            <person name="Abouelleil A."/>
            <person name="Alvarado L."/>
            <person name="Arachchi H.M."/>
            <person name="Berlin A."/>
            <person name="Chapman S.B."/>
            <person name="Gearin G."/>
            <person name="Goldberg J."/>
            <person name="Griggs A."/>
            <person name="Gujja S."/>
            <person name="Hansen M."/>
            <person name="Heiman D."/>
            <person name="Howarth C."/>
            <person name="Larimer J."/>
            <person name="Lui A."/>
            <person name="MacDonald P.J.P."/>
            <person name="McCowen C."/>
            <person name="Montmayeur A."/>
            <person name="Murphy C."/>
            <person name="Neiman D."/>
            <person name="Pearson M."/>
            <person name="Priest M."/>
            <person name="Roberts A."/>
            <person name="Saif S."/>
            <person name="Shea T."/>
            <person name="Sisk P."/>
            <person name="Stolte C."/>
            <person name="Sykes S."/>
            <person name="Wortman J."/>
            <person name="Nusbaum C."/>
            <person name="Birren B."/>
        </authorList>
    </citation>
    <scope>NUCLEOTIDE SEQUENCE [LARGE SCALE GENOMIC DNA]</scope>
    <source>
        <strain evidence="9">INRA-310</strain>
    </source>
</reference>
<feature type="transmembrane region" description="Helical" evidence="7">
    <location>
        <begin position="598"/>
        <end position="617"/>
    </location>
</feature>
<reference evidence="8 9" key="2">
    <citation type="submission" date="2013-11" db="EMBL/GenBank/DDBJ databases">
        <title>The Genome Sequence of Phytophthora parasitica INRA-310.</title>
        <authorList>
            <consortium name="The Broad Institute Genomics Platform"/>
            <person name="Russ C."/>
            <person name="Tyler B."/>
            <person name="Panabieres F."/>
            <person name="Shan W."/>
            <person name="Tripathy S."/>
            <person name="Grunwald N."/>
            <person name="Machado M."/>
            <person name="Johnson C.S."/>
            <person name="Arredondo F."/>
            <person name="Hong C."/>
            <person name="Coffey M."/>
            <person name="Young S.K."/>
            <person name="Zeng Q."/>
            <person name="Gargeya S."/>
            <person name="Fitzgerald M."/>
            <person name="Abouelleil A."/>
            <person name="Alvarado L."/>
            <person name="Chapman S.B."/>
            <person name="Gainer-Dewar J."/>
            <person name="Goldberg J."/>
            <person name="Griggs A."/>
            <person name="Gujja S."/>
            <person name="Hansen M."/>
            <person name="Howarth C."/>
            <person name="Imamovic A."/>
            <person name="Ireland A."/>
            <person name="Larimer J."/>
            <person name="McCowan C."/>
            <person name="Murphy C."/>
            <person name="Pearson M."/>
            <person name="Poon T.W."/>
            <person name="Priest M."/>
            <person name="Roberts A."/>
            <person name="Saif S."/>
            <person name="Shea T."/>
            <person name="Sykes S."/>
            <person name="Wortman J."/>
            <person name="Nusbaum C."/>
            <person name="Birren B."/>
        </authorList>
    </citation>
    <scope>NUCLEOTIDE SEQUENCE [LARGE SCALE GENOMIC DNA]</scope>
    <source>
        <strain evidence="8 9">INRA-310</strain>
    </source>
</reference>
<dbReference type="Gene3D" id="1.20.1250.20">
    <property type="entry name" value="MFS general substrate transporter like domains"/>
    <property type="match status" value="2"/>
</dbReference>
<feature type="transmembrane region" description="Helical" evidence="7">
    <location>
        <begin position="434"/>
        <end position="453"/>
    </location>
</feature>
<name>W2PNL7_PHYN3</name>
<dbReference type="OMA" id="ACIPAGY"/>
<keyword evidence="3 7" id="KW-0812">Transmembrane</keyword>
<evidence type="ECO:0000256" key="3">
    <source>
        <dbReference type="ARBA" id="ARBA00022692"/>
    </source>
</evidence>
<feature type="transmembrane region" description="Helical" evidence="7">
    <location>
        <begin position="272"/>
        <end position="291"/>
    </location>
</feature>
<dbReference type="RefSeq" id="XP_008912196.1">
    <property type="nucleotide sequence ID" value="XM_008913948.1"/>
</dbReference>
<comment type="similarity">
    <text evidence="2">Belongs to the major facilitator superfamily. Proton-dependent oligopeptide transporter (POT/PTR) (TC 2.A.17) family.</text>
</comment>
<feature type="transmembrane region" description="Helical" evidence="7">
    <location>
        <begin position="378"/>
        <end position="400"/>
    </location>
</feature>
<dbReference type="Proteomes" id="UP000018817">
    <property type="component" value="Unassembled WGS sequence"/>
</dbReference>
<evidence type="ECO:0000313" key="9">
    <source>
        <dbReference type="Proteomes" id="UP000018817"/>
    </source>
</evidence>
<feature type="region of interest" description="Disordered" evidence="6">
    <location>
        <begin position="762"/>
        <end position="781"/>
    </location>
</feature>
<evidence type="ECO:0000256" key="6">
    <source>
        <dbReference type="SAM" id="MobiDB-lite"/>
    </source>
</evidence>
<evidence type="ECO:0008006" key="10">
    <source>
        <dbReference type="Google" id="ProtNLM"/>
    </source>
</evidence>
<protein>
    <recommendedName>
        <fullName evidence="10">Major facilitator superfamily (MFS) profile domain-containing protein</fullName>
    </recommendedName>
</protein>
<evidence type="ECO:0000256" key="2">
    <source>
        <dbReference type="ARBA" id="ARBA00005982"/>
    </source>
</evidence>
<evidence type="ECO:0000256" key="1">
    <source>
        <dbReference type="ARBA" id="ARBA00004141"/>
    </source>
</evidence>
<sequence>MAPRKDSPSPLLTPQGVSPKITTDYSTQVLSPQPSTGYSTKLWDARPSKYSQNIMKKVCVFIFLMTICEEVASYAVNQSLKNFFQRLGWSNKGSNSMKLTYDSLSQFACIPAGYISDEFLGKFKTLLGAASSSSVGFVLITLAALTMAPRKDSPSPLLTPQGVSPKITTDYSTQVLSPQPSTGYSTKLWDARPSKYSQNIMKKVCVFIFLMTICEEVASYAVNQSLKNFFQRLGWSNKGSNSMKLTYDSLSQFACIPAGYISDEFLGKFKTLLGAASSSSVGFVLITLAAVPSIRATQSLSKTLFCIGLFGGVALNQVCLRALTVSFGGDQFSTTSPPEERARFFSLNFWASRLGISFSYAVFPSLAIHGFGAIPADYGFMAVYLVGLLMLLIFVGVMLFTRKRYVDIPPTRSALGSVIRVVVRRAKHNYQARMIVLGTVMYLTAFLLNFPAAFLGDNGEVGHNISYACGVLTVVATVIYIYYARDPSFIEGATDAVGVDLDPETIRGIKQVIRILPFNAFNMFWWVCQNQRGNNQTIIQQTDMRLGSGPDASQIPGPTVQIFNPASGFLFVPLLDKIVYPLYEKYVGKPPSRYGKVLAGYIVAIIAMLWSGCFEIIRRNSPLLMYVDANGETQYILNDDGGQPMSDIPWYAAIPQYCLVSLATVFIQISTYNIGYTEVPLSLCGMSIALGFFMNSMGSTLLSVFVLLFGKYIPTDLNDGHMEYLYFTLAAVMAINTFFYVLVMKEMNFAMIPPVDRSAKDPLTRNLQDRESKRDRAASVA</sequence>
<evidence type="ECO:0000256" key="4">
    <source>
        <dbReference type="ARBA" id="ARBA00022989"/>
    </source>
</evidence>
<dbReference type="VEuPathDB" id="FungiDB:PPTG_16415"/>
<feature type="transmembrane region" description="Helical" evidence="7">
    <location>
        <begin position="465"/>
        <end position="483"/>
    </location>
</feature>
<dbReference type="SUPFAM" id="SSF103473">
    <property type="entry name" value="MFS general substrate transporter"/>
    <property type="match status" value="2"/>
</dbReference>
<gene>
    <name evidence="8" type="ORF">PPTG_16415</name>
</gene>
<accession>W2PNL7</accession>
<feature type="transmembrane region" description="Helical" evidence="7">
    <location>
        <begin position="350"/>
        <end position="372"/>
    </location>
</feature>
<keyword evidence="4 7" id="KW-1133">Transmembrane helix</keyword>
<dbReference type="AlphaFoldDB" id="W2PNL7"/>
<feature type="transmembrane region" description="Helical" evidence="7">
    <location>
        <begin position="648"/>
        <end position="669"/>
    </location>
</feature>
<dbReference type="Pfam" id="PF00854">
    <property type="entry name" value="PTR2"/>
    <property type="match status" value="1"/>
</dbReference>
<evidence type="ECO:0000256" key="7">
    <source>
        <dbReference type="SAM" id="Phobius"/>
    </source>
</evidence>
<dbReference type="InterPro" id="IPR000109">
    <property type="entry name" value="POT_fam"/>
</dbReference>
<organism evidence="8 9">
    <name type="scientific">Phytophthora nicotianae (strain INRA-310)</name>
    <name type="common">Phytophthora parasitica</name>
    <dbReference type="NCBI Taxonomy" id="761204"/>
    <lineage>
        <taxon>Eukaryota</taxon>
        <taxon>Sar</taxon>
        <taxon>Stramenopiles</taxon>
        <taxon>Oomycota</taxon>
        <taxon>Peronosporomycetes</taxon>
        <taxon>Peronosporales</taxon>
        <taxon>Peronosporaceae</taxon>
        <taxon>Phytophthora</taxon>
    </lineage>
</organism>
<feature type="transmembrane region" description="Helical" evidence="7">
    <location>
        <begin position="126"/>
        <end position="148"/>
    </location>
</feature>
<dbReference type="InterPro" id="IPR036259">
    <property type="entry name" value="MFS_trans_sf"/>
</dbReference>
<evidence type="ECO:0000313" key="8">
    <source>
        <dbReference type="EMBL" id="ETN02462.1"/>
    </source>
</evidence>
<feature type="transmembrane region" description="Helical" evidence="7">
    <location>
        <begin position="724"/>
        <end position="743"/>
    </location>
</feature>
<feature type="transmembrane region" description="Helical" evidence="7">
    <location>
        <begin position="681"/>
        <end position="709"/>
    </location>
</feature>
<evidence type="ECO:0000256" key="5">
    <source>
        <dbReference type="ARBA" id="ARBA00023136"/>
    </source>
</evidence>
<dbReference type="GO" id="GO:0016020">
    <property type="term" value="C:membrane"/>
    <property type="evidence" value="ECO:0007669"/>
    <property type="project" value="UniProtKB-SubCell"/>
</dbReference>
<dbReference type="EMBL" id="KI669617">
    <property type="protein sequence ID" value="ETN02462.1"/>
    <property type="molecule type" value="Genomic_DNA"/>
</dbReference>